<keyword evidence="4 6" id="KW-1133">Transmembrane helix</keyword>
<comment type="caution">
    <text evidence="7">The sequence shown here is derived from an EMBL/GenBank/DDBJ whole genome shotgun (WGS) entry which is preliminary data.</text>
</comment>
<dbReference type="EMBL" id="MU864366">
    <property type="protein sequence ID" value="KAK4190428.1"/>
    <property type="molecule type" value="Genomic_DNA"/>
</dbReference>
<comment type="similarity">
    <text evidence="2">Belongs to the FUN14 family.</text>
</comment>
<evidence type="ECO:0000256" key="5">
    <source>
        <dbReference type="ARBA" id="ARBA00023136"/>
    </source>
</evidence>
<evidence type="ECO:0000313" key="8">
    <source>
        <dbReference type="Proteomes" id="UP001302126"/>
    </source>
</evidence>
<evidence type="ECO:0000256" key="3">
    <source>
        <dbReference type="ARBA" id="ARBA00022692"/>
    </source>
</evidence>
<keyword evidence="8" id="KW-1185">Reference proteome</keyword>
<dbReference type="Proteomes" id="UP001302126">
    <property type="component" value="Unassembled WGS sequence"/>
</dbReference>
<feature type="transmembrane region" description="Helical" evidence="6">
    <location>
        <begin position="89"/>
        <end position="108"/>
    </location>
</feature>
<evidence type="ECO:0000313" key="7">
    <source>
        <dbReference type="EMBL" id="KAK4190428.1"/>
    </source>
</evidence>
<dbReference type="GO" id="GO:0016020">
    <property type="term" value="C:membrane"/>
    <property type="evidence" value="ECO:0007669"/>
    <property type="project" value="UniProtKB-SubCell"/>
</dbReference>
<evidence type="ECO:0000256" key="6">
    <source>
        <dbReference type="SAM" id="Phobius"/>
    </source>
</evidence>
<feature type="transmembrane region" description="Helical" evidence="6">
    <location>
        <begin position="128"/>
        <end position="149"/>
    </location>
</feature>
<organism evidence="7 8">
    <name type="scientific">Podospora australis</name>
    <dbReference type="NCBI Taxonomy" id="1536484"/>
    <lineage>
        <taxon>Eukaryota</taxon>
        <taxon>Fungi</taxon>
        <taxon>Dikarya</taxon>
        <taxon>Ascomycota</taxon>
        <taxon>Pezizomycotina</taxon>
        <taxon>Sordariomycetes</taxon>
        <taxon>Sordariomycetidae</taxon>
        <taxon>Sordariales</taxon>
        <taxon>Podosporaceae</taxon>
        <taxon>Podospora</taxon>
    </lineage>
</organism>
<proteinExistence type="inferred from homology"/>
<evidence type="ECO:0008006" key="9">
    <source>
        <dbReference type="Google" id="ProtNLM"/>
    </source>
</evidence>
<dbReference type="InterPro" id="IPR007014">
    <property type="entry name" value="FUN14"/>
</dbReference>
<gene>
    <name evidence="7" type="ORF">QBC35DRAFT_449399</name>
</gene>
<reference evidence="7" key="1">
    <citation type="journal article" date="2023" name="Mol. Phylogenet. Evol.">
        <title>Genome-scale phylogeny and comparative genomics of the fungal order Sordariales.</title>
        <authorList>
            <person name="Hensen N."/>
            <person name="Bonometti L."/>
            <person name="Westerberg I."/>
            <person name="Brannstrom I.O."/>
            <person name="Guillou S."/>
            <person name="Cros-Aarteil S."/>
            <person name="Calhoun S."/>
            <person name="Haridas S."/>
            <person name="Kuo A."/>
            <person name="Mondo S."/>
            <person name="Pangilinan J."/>
            <person name="Riley R."/>
            <person name="LaButti K."/>
            <person name="Andreopoulos B."/>
            <person name="Lipzen A."/>
            <person name="Chen C."/>
            <person name="Yan M."/>
            <person name="Daum C."/>
            <person name="Ng V."/>
            <person name="Clum A."/>
            <person name="Steindorff A."/>
            <person name="Ohm R.A."/>
            <person name="Martin F."/>
            <person name="Silar P."/>
            <person name="Natvig D.O."/>
            <person name="Lalanne C."/>
            <person name="Gautier V."/>
            <person name="Ament-Velasquez S.L."/>
            <person name="Kruys A."/>
            <person name="Hutchinson M.I."/>
            <person name="Powell A.J."/>
            <person name="Barry K."/>
            <person name="Miller A.N."/>
            <person name="Grigoriev I.V."/>
            <person name="Debuchy R."/>
            <person name="Gladieux P."/>
            <person name="Hiltunen Thoren M."/>
            <person name="Johannesson H."/>
        </authorList>
    </citation>
    <scope>NUCLEOTIDE SEQUENCE</scope>
    <source>
        <strain evidence="7">PSN309</strain>
    </source>
</reference>
<comment type="subcellular location">
    <subcellularLocation>
        <location evidence="1">Membrane</location>
    </subcellularLocation>
</comment>
<sequence length="151" mass="16508">MASRILLRSSLRRTALPVLSLGLTSSLVAIHNQRPVRCDTFAVPPERSRAYSSGKRKDHLDADVVKQLSSGSLSGFVAGVLVSYFSKTLVLLGGITMVLLQVASRYGINLVDQLHLRQRVQSSRILSALNRVTVFKISFAIAFALSAFMSF</sequence>
<keyword evidence="5 6" id="KW-0472">Membrane</keyword>
<dbReference type="Pfam" id="PF04930">
    <property type="entry name" value="FUN14"/>
    <property type="match status" value="1"/>
</dbReference>
<dbReference type="AlphaFoldDB" id="A0AAN6WXX0"/>
<keyword evidence="3 6" id="KW-0812">Transmembrane</keyword>
<evidence type="ECO:0000256" key="4">
    <source>
        <dbReference type="ARBA" id="ARBA00022989"/>
    </source>
</evidence>
<name>A0AAN6WXX0_9PEZI</name>
<reference evidence="7" key="2">
    <citation type="submission" date="2023-05" db="EMBL/GenBank/DDBJ databases">
        <authorList>
            <consortium name="Lawrence Berkeley National Laboratory"/>
            <person name="Steindorff A."/>
            <person name="Hensen N."/>
            <person name="Bonometti L."/>
            <person name="Westerberg I."/>
            <person name="Brannstrom I.O."/>
            <person name="Guillou S."/>
            <person name="Cros-Aarteil S."/>
            <person name="Calhoun S."/>
            <person name="Haridas S."/>
            <person name="Kuo A."/>
            <person name="Mondo S."/>
            <person name="Pangilinan J."/>
            <person name="Riley R."/>
            <person name="Labutti K."/>
            <person name="Andreopoulos B."/>
            <person name="Lipzen A."/>
            <person name="Chen C."/>
            <person name="Yanf M."/>
            <person name="Daum C."/>
            <person name="Ng V."/>
            <person name="Clum A."/>
            <person name="Ohm R."/>
            <person name="Martin F."/>
            <person name="Silar P."/>
            <person name="Natvig D."/>
            <person name="Lalanne C."/>
            <person name="Gautier V."/>
            <person name="Ament-Velasquez S.L."/>
            <person name="Kruys A."/>
            <person name="Hutchinson M.I."/>
            <person name="Powell A.J."/>
            <person name="Barry K."/>
            <person name="Miller A.N."/>
            <person name="Grigoriev I.V."/>
            <person name="Debuchy R."/>
            <person name="Gladieux P."/>
            <person name="Thoren M.H."/>
            <person name="Johannesson H."/>
        </authorList>
    </citation>
    <scope>NUCLEOTIDE SEQUENCE</scope>
    <source>
        <strain evidence="7">PSN309</strain>
    </source>
</reference>
<protein>
    <recommendedName>
        <fullName evidence="9">FUN14 family protein</fullName>
    </recommendedName>
</protein>
<evidence type="ECO:0000256" key="1">
    <source>
        <dbReference type="ARBA" id="ARBA00004370"/>
    </source>
</evidence>
<accession>A0AAN6WXX0</accession>
<evidence type="ECO:0000256" key="2">
    <source>
        <dbReference type="ARBA" id="ARBA00009160"/>
    </source>
</evidence>